<name>D8TIW4_VOLCA</name>
<proteinExistence type="predicted"/>
<dbReference type="Proteomes" id="UP000001058">
    <property type="component" value="Unassembled WGS sequence"/>
</dbReference>
<dbReference type="EMBL" id="GL378324">
    <property type="protein sequence ID" value="EFJ52438.1"/>
    <property type="molecule type" value="Genomic_DNA"/>
</dbReference>
<dbReference type="PANTHER" id="PTHR37904">
    <property type="entry name" value="OS10G0566900 PROTEIN"/>
    <property type="match status" value="1"/>
</dbReference>
<sequence>MDFAKFKAAVQRANDCLERWFSLQRLPALSDVRNFSALPSAPQLQQLVFAKQARALEAVFGRLQANLVELESVVRSQERLVVEMWRLLGESPSPGACGAVQPGGASVAQMVESVEDVWRMCRDDLAVRGAALASLSHTTTPRKFAEVQAALLSGLGCPLG</sequence>
<dbReference type="InterPro" id="IPR038985">
    <property type="entry name" value="OPRN-like"/>
</dbReference>
<evidence type="ECO:0000313" key="2">
    <source>
        <dbReference type="Proteomes" id="UP000001058"/>
    </source>
</evidence>
<dbReference type="KEGG" id="vcn:VOLCADRAFT_86520"/>
<dbReference type="OrthoDB" id="2018540at2759"/>
<accession>D8TIW4</accession>
<dbReference type="InParanoid" id="D8TIW4"/>
<dbReference type="InterPro" id="IPR029159">
    <property type="entry name" value="CA109-like"/>
</dbReference>
<dbReference type="GeneID" id="9617581"/>
<dbReference type="AlphaFoldDB" id="D8TIW4"/>
<keyword evidence="2" id="KW-1185">Reference proteome</keyword>
<protein>
    <submittedName>
        <fullName evidence="1">Uncharacterized protein</fullName>
    </submittedName>
</protein>
<reference evidence="1 2" key="1">
    <citation type="journal article" date="2010" name="Science">
        <title>Genomic analysis of organismal complexity in the multicellular green alga Volvox carteri.</title>
        <authorList>
            <person name="Prochnik S.E."/>
            <person name="Umen J."/>
            <person name="Nedelcu A.M."/>
            <person name="Hallmann A."/>
            <person name="Miller S.M."/>
            <person name="Nishii I."/>
            <person name="Ferris P."/>
            <person name="Kuo A."/>
            <person name="Mitros T."/>
            <person name="Fritz-Laylin L.K."/>
            <person name="Hellsten U."/>
            <person name="Chapman J."/>
            <person name="Simakov O."/>
            <person name="Rensing S.A."/>
            <person name="Terry A."/>
            <person name="Pangilinan J."/>
            <person name="Kapitonov V."/>
            <person name="Jurka J."/>
            <person name="Salamov A."/>
            <person name="Shapiro H."/>
            <person name="Schmutz J."/>
            <person name="Grimwood J."/>
            <person name="Lindquist E."/>
            <person name="Lucas S."/>
            <person name="Grigoriev I.V."/>
            <person name="Schmitt R."/>
            <person name="Kirk D."/>
            <person name="Rokhsar D.S."/>
        </authorList>
    </citation>
    <scope>NUCLEOTIDE SEQUENCE [LARGE SCALE GENOMIC DNA]</scope>
    <source>
        <strain evidence="2">f. Nagariensis / Eve</strain>
    </source>
</reference>
<evidence type="ECO:0000313" key="1">
    <source>
        <dbReference type="EMBL" id="EFJ52438.1"/>
    </source>
</evidence>
<dbReference type="RefSeq" id="XP_002946511.1">
    <property type="nucleotide sequence ID" value="XM_002946465.1"/>
</dbReference>
<dbReference type="Pfam" id="PF15011">
    <property type="entry name" value="CA109-like"/>
    <property type="match status" value="1"/>
</dbReference>
<gene>
    <name evidence="1" type="ORF">VOLCADRAFT_86520</name>
</gene>
<dbReference type="STRING" id="3068.D8TIW4"/>
<dbReference type="PANTHER" id="PTHR37904:SF2">
    <property type="entry name" value="OS10G0566900 PROTEIN"/>
    <property type="match status" value="1"/>
</dbReference>
<organism evidence="2">
    <name type="scientific">Volvox carteri f. nagariensis</name>
    <dbReference type="NCBI Taxonomy" id="3068"/>
    <lineage>
        <taxon>Eukaryota</taxon>
        <taxon>Viridiplantae</taxon>
        <taxon>Chlorophyta</taxon>
        <taxon>core chlorophytes</taxon>
        <taxon>Chlorophyceae</taxon>
        <taxon>CS clade</taxon>
        <taxon>Chlamydomonadales</taxon>
        <taxon>Volvocaceae</taxon>
        <taxon>Volvox</taxon>
    </lineage>
</organism>